<dbReference type="PANTHER" id="PTHR31123:SF1">
    <property type="entry name" value="ACCUMULATION OF DYADS PROTEIN 2-RELATED"/>
    <property type="match status" value="1"/>
</dbReference>
<feature type="transmembrane region" description="Helical" evidence="6">
    <location>
        <begin position="20"/>
        <end position="41"/>
    </location>
</feature>
<feature type="transmembrane region" description="Helical" evidence="6">
    <location>
        <begin position="133"/>
        <end position="151"/>
    </location>
</feature>
<proteinExistence type="inferred from homology"/>
<accession>A0ABV6VH18</accession>
<dbReference type="InterPro" id="IPR051633">
    <property type="entry name" value="AceTr"/>
</dbReference>
<keyword evidence="4 6" id="KW-1133">Transmembrane helix</keyword>
<keyword evidence="8" id="KW-1185">Reference proteome</keyword>
<feature type="transmembrane region" description="Helical" evidence="6">
    <location>
        <begin position="73"/>
        <end position="93"/>
    </location>
</feature>
<evidence type="ECO:0000256" key="3">
    <source>
        <dbReference type="ARBA" id="ARBA00022692"/>
    </source>
</evidence>
<feature type="transmembrane region" description="Helical" evidence="6">
    <location>
        <begin position="109"/>
        <end position="126"/>
    </location>
</feature>
<evidence type="ECO:0000256" key="1">
    <source>
        <dbReference type="ARBA" id="ARBA00004141"/>
    </source>
</evidence>
<evidence type="ECO:0000256" key="4">
    <source>
        <dbReference type="ARBA" id="ARBA00022989"/>
    </source>
</evidence>
<evidence type="ECO:0000256" key="2">
    <source>
        <dbReference type="ARBA" id="ARBA00005587"/>
    </source>
</evidence>
<comment type="similarity">
    <text evidence="2">Belongs to the acetate uptake transporter (AceTr) (TC 2.A.96) family.</text>
</comment>
<evidence type="ECO:0000313" key="8">
    <source>
        <dbReference type="Proteomes" id="UP001592582"/>
    </source>
</evidence>
<name>A0ABV6VH18_9ACTN</name>
<dbReference type="NCBIfam" id="NF038013">
    <property type="entry name" value="AceTr_1"/>
    <property type="match status" value="1"/>
</dbReference>
<keyword evidence="3 6" id="KW-0812">Transmembrane</keyword>
<dbReference type="InterPro" id="IPR000791">
    <property type="entry name" value="Gpr1/Fun34/SatP-like"/>
</dbReference>
<sequence length="202" mass="21221">MSQVEPQSSTFQSVADPAPLGLAAFAMTTVVLSCYNTGFLGPATEAVVLPLALFYGGLTQLLAGMWEFRRRNTFGATAFSSFGAFWLAYYLLAKDVAPTLATAADAHKAVGLFLLVWAIFTAYMTVASVRVSGAVLAVFTALTLTFVLLSIGEFATSDTATKIGGWLGLLTAAFAWYASFAGVVSSTFGRDVVPTMPGGPVR</sequence>
<keyword evidence="5 6" id="KW-0472">Membrane</keyword>
<feature type="transmembrane region" description="Helical" evidence="6">
    <location>
        <begin position="163"/>
        <end position="184"/>
    </location>
</feature>
<comment type="caution">
    <text evidence="7">The sequence shown here is derived from an EMBL/GenBank/DDBJ whole genome shotgun (WGS) entry which is preliminary data.</text>
</comment>
<gene>
    <name evidence="7" type="ORF">ACEZDG_27560</name>
</gene>
<dbReference type="EMBL" id="JBHEZX010000014">
    <property type="protein sequence ID" value="MFC1413029.1"/>
    <property type="molecule type" value="Genomic_DNA"/>
</dbReference>
<reference evidence="7 8" key="1">
    <citation type="submission" date="2024-09" db="EMBL/GenBank/DDBJ databases">
        <authorList>
            <person name="Lee S.D."/>
        </authorList>
    </citation>
    <scope>NUCLEOTIDE SEQUENCE [LARGE SCALE GENOMIC DNA]</scope>
    <source>
        <strain evidence="7 8">N1-1</strain>
    </source>
</reference>
<evidence type="ECO:0000256" key="6">
    <source>
        <dbReference type="SAM" id="Phobius"/>
    </source>
</evidence>
<feature type="transmembrane region" description="Helical" evidence="6">
    <location>
        <begin position="47"/>
        <end position="66"/>
    </location>
</feature>
<evidence type="ECO:0000256" key="5">
    <source>
        <dbReference type="ARBA" id="ARBA00023136"/>
    </source>
</evidence>
<comment type="subcellular location">
    <subcellularLocation>
        <location evidence="1">Membrane</location>
        <topology evidence="1">Multi-pass membrane protein</topology>
    </subcellularLocation>
</comment>
<evidence type="ECO:0000313" key="7">
    <source>
        <dbReference type="EMBL" id="MFC1413029.1"/>
    </source>
</evidence>
<dbReference type="Proteomes" id="UP001592582">
    <property type="component" value="Unassembled WGS sequence"/>
</dbReference>
<dbReference type="PANTHER" id="PTHR31123">
    <property type="entry name" value="ACCUMULATION OF DYADS PROTEIN 2-RELATED"/>
    <property type="match status" value="1"/>
</dbReference>
<dbReference type="RefSeq" id="WP_380514277.1">
    <property type="nucleotide sequence ID" value="NZ_JBHEZX010000014.1"/>
</dbReference>
<protein>
    <submittedName>
        <fullName evidence="7">Acetate uptake transporter</fullName>
    </submittedName>
</protein>
<organism evidence="7 8">
    <name type="scientific">Streptacidiphilus alkalitolerans</name>
    <dbReference type="NCBI Taxonomy" id="3342712"/>
    <lineage>
        <taxon>Bacteria</taxon>
        <taxon>Bacillati</taxon>
        <taxon>Actinomycetota</taxon>
        <taxon>Actinomycetes</taxon>
        <taxon>Kitasatosporales</taxon>
        <taxon>Streptomycetaceae</taxon>
        <taxon>Streptacidiphilus</taxon>
    </lineage>
</organism>
<dbReference type="Pfam" id="PF01184">
    <property type="entry name" value="Gpr1_Fun34_YaaH"/>
    <property type="match status" value="1"/>
</dbReference>